<dbReference type="NCBIfam" id="TIGR00231">
    <property type="entry name" value="small_GTP"/>
    <property type="match status" value="1"/>
</dbReference>
<dbReference type="AlphaFoldDB" id="A0A7S4C1X5"/>
<organism evidence="3">
    <name type="scientific">Chrysotila carterae</name>
    <name type="common">Marine alga</name>
    <name type="synonym">Syracosphaera carterae</name>
    <dbReference type="NCBI Taxonomy" id="13221"/>
    <lineage>
        <taxon>Eukaryota</taxon>
        <taxon>Haptista</taxon>
        <taxon>Haptophyta</taxon>
        <taxon>Prymnesiophyceae</taxon>
        <taxon>Isochrysidales</taxon>
        <taxon>Isochrysidaceae</taxon>
        <taxon>Chrysotila</taxon>
    </lineage>
</organism>
<evidence type="ECO:0008006" key="4">
    <source>
        <dbReference type="Google" id="ProtNLM"/>
    </source>
</evidence>
<reference evidence="3" key="1">
    <citation type="submission" date="2021-01" db="EMBL/GenBank/DDBJ databases">
        <authorList>
            <person name="Corre E."/>
            <person name="Pelletier E."/>
            <person name="Niang G."/>
            <person name="Scheremetjew M."/>
            <person name="Finn R."/>
            <person name="Kale V."/>
            <person name="Holt S."/>
            <person name="Cochrane G."/>
            <person name="Meng A."/>
            <person name="Brown T."/>
            <person name="Cohen L."/>
        </authorList>
    </citation>
    <scope>NUCLEOTIDE SEQUENCE</scope>
    <source>
        <strain evidence="3">CCMP645</strain>
    </source>
</reference>
<dbReference type="SMART" id="SM00176">
    <property type="entry name" value="RAN"/>
    <property type="match status" value="1"/>
</dbReference>
<dbReference type="PRINTS" id="PR00449">
    <property type="entry name" value="RASTRNSFRMNG"/>
</dbReference>
<proteinExistence type="predicted"/>
<dbReference type="FunFam" id="3.40.50.300:FF:001329">
    <property type="entry name" value="Small GTP-binding protein, putative"/>
    <property type="match status" value="1"/>
</dbReference>
<dbReference type="GO" id="GO:0003924">
    <property type="term" value="F:GTPase activity"/>
    <property type="evidence" value="ECO:0007669"/>
    <property type="project" value="InterPro"/>
</dbReference>
<dbReference type="PROSITE" id="PS51419">
    <property type="entry name" value="RAB"/>
    <property type="match status" value="1"/>
</dbReference>
<dbReference type="SMART" id="SM00174">
    <property type="entry name" value="RHO"/>
    <property type="match status" value="1"/>
</dbReference>
<dbReference type="Pfam" id="PF00071">
    <property type="entry name" value="Ras"/>
    <property type="match status" value="1"/>
</dbReference>
<dbReference type="SUPFAM" id="SSF52540">
    <property type="entry name" value="P-loop containing nucleoside triphosphate hydrolases"/>
    <property type="match status" value="1"/>
</dbReference>
<gene>
    <name evidence="3" type="ORF">PCAR00345_LOCUS37170</name>
</gene>
<dbReference type="PROSITE" id="PS51421">
    <property type="entry name" value="RAS"/>
    <property type="match status" value="1"/>
</dbReference>
<evidence type="ECO:0000256" key="1">
    <source>
        <dbReference type="ARBA" id="ARBA00022741"/>
    </source>
</evidence>
<name>A0A7S4C1X5_CHRCT</name>
<dbReference type="InterPro" id="IPR001806">
    <property type="entry name" value="Small_GTPase"/>
</dbReference>
<sequence length="183" mass="20179">MAQRKPAVAQQVPRMKIISMGEATVGKSCLIKRYCEGKFVAKYVRTIGIDYGVKPVQVDGRLVHINFYDMAGSEAYYEIRNEFYADAQGAILVFDVTAQSSFEALDSWLDESKRHGAPANLVLVVCGNKIDSSKRVVSEKEAKKWAASHGAALYIETSTQDGKNVNEMFTQLFSLIDSAVKAA</sequence>
<dbReference type="GO" id="GO:0005525">
    <property type="term" value="F:GTP binding"/>
    <property type="evidence" value="ECO:0007669"/>
    <property type="project" value="UniProtKB-KW"/>
</dbReference>
<keyword evidence="1" id="KW-0547">Nucleotide-binding</keyword>
<dbReference type="Gene3D" id="3.40.50.300">
    <property type="entry name" value="P-loop containing nucleotide triphosphate hydrolases"/>
    <property type="match status" value="1"/>
</dbReference>
<protein>
    <recommendedName>
        <fullName evidence="4">RJL family GTPase</fullName>
    </recommendedName>
</protein>
<dbReference type="PANTHER" id="PTHR47977">
    <property type="entry name" value="RAS-RELATED PROTEIN RAB"/>
    <property type="match status" value="1"/>
</dbReference>
<dbReference type="InterPro" id="IPR027417">
    <property type="entry name" value="P-loop_NTPase"/>
</dbReference>
<accession>A0A7S4C1X5</accession>
<dbReference type="InterPro" id="IPR050227">
    <property type="entry name" value="Rab"/>
</dbReference>
<evidence type="ECO:0000313" key="3">
    <source>
        <dbReference type="EMBL" id="CAE0784465.1"/>
    </source>
</evidence>
<keyword evidence="2" id="KW-0342">GTP-binding</keyword>
<dbReference type="InterPro" id="IPR005225">
    <property type="entry name" value="Small_GTP-bd"/>
</dbReference>
<dbReference type="EMBL" id="HBIZ01059379">
    <property type="protein sequence ID" value="CAE0784465.1"/>
    <property type="molecule type" value="Transcribed_RNA"/>
</dbReference>
<dbReference type="SMART" id="SM00175">
    <property type="entry name" value="RAB"/>
    <property type="match status" value="1"/>
</dbReference>
<evidence type="ECO:0000256" key="2">
    <source>
        <dbReference type="ARBA" id="ARBA00023134"/>
    </source>
</evidence>
<dbReference type="SMART" id="SM00173">
    <property type="entry name" value="RAS"/>
    <property type="match status" value="1"/>
</dbReference>